<sequence>MTEAMITLENINKSFDKTKVLNDINFSIQR</sequence>
<keyword evidence="2" id="KW-1185">Reference proteome</keyword>
<dbReference type="AlphaFoldDB" id="A0A238Y686"/>
<evidence type="ECO:0000313" key="2">
    <source>
        <dbReference type="Proteomes" id="UP000198405"/>
    </source>
</evidence>
<proteinExistence type="predicted"/>
<evidence type="ECO:0000313" key="1">
    <source>
        <dbReference type="EMBL" id="SNR66617.1"/>
    </source>
</evidence>
<name>A0A238Y686_9BACT</name>
<protein>
    <submittedName>
        <fullName evidence="1">Uncharacterized protein</fullName>
    </submittedName>
</protein>
<dbReference type="Proteomes" id="UP000198405">
    <property type="component" value="Unassembled WGS sequence"/>
</dbReference>
<reference evidence="2" key="1">
    <citation type="submission" date="2017-06" db="EMBL/GenBank/DDBJ databases">
        <authorList>
            <person name="Varghese N."/>
            <person name="Submissions S."/>
        </authorList>
    </citation>
    <scope>NUCLEOTIDE SEQUENCE [LARGE SCALE GENOMIC DNA]</scope>
    <source>
        <strain evidence="2">DSM 15668</strain>
    </source>
</reference>
<gene>
    <name evidence="1" type="ORF">SAMN06265340_102152</name>
</gene>
<organism evidence="1 2">
    <name type="scientific">Desulfurobacterium atlanticum</name>
    <dbReference type="NCBI Taxonomy" id="240169"/>
    <lineage>
        <taxon>Bacteria</taxon>
        <taxon>Pseudomonadati</taxon>
        <taxon>Aquificota</taxon>
        <taxon>Aquificia</taxon>
        <taxon>Desulfurobacteriales</taxon>
        <taxon>Desulfurobacteriaceae</taxon>
        <taxon>Desulfurobacterium</taxon>
    </lineage>
</organism>
<accession>A0A238Y686</accession>
<dbReference type="EMBL" id="FZOB01000002">
    <property type="protein sequence ID" value="SNR66617.1"/>
    <property type="molecule type" value="Genomic_DNA"/>
</dbReference>